<dbReference type="PANTHER" id="PTHR10151">
    <property type="entry name" value="ECTONUCLEOTIDE PYROPHOSPHATASE/PHOSPHODIESTERASE"/>
    <property type="match status" value="1"/>
</dbReference>
<keyword evidence="2" id="KW-1185">Reference proteome</keyword>
<dbReference type="Proteomes" id="UP000311605">
    <property type="component" value="Unassembled WGS sequence"/>
</dbReference>
<evidence type="ECO:0000313" key="2">
    <source>
        <dbReference type="Proteomes" id="UP000311605"/>
    </source>
</evidence>
<protein>
    <submittedName>
        <fullName evidence="1">Alkaline phosphatase family protein</fullName>
    </submittedName>
</protein>
<dbReference type="PANTHER" id="PTHR10151:SF120">
    <property type="entry name" value="BIS(5'-ADENOSYL)-TRIPHOSPHATASE"/>
    <property type="match status" value="1"/>
</dbReference>
<proteinExistence type="predicted"/>
<dbReference type="InterPro" id="IPR002591">
    <property type="entry name" value="Phosphodiest/P_Trfase"/>
</dbReference>
<dbReference type="InterPro" id="IPR017850">
    <property type="entry name" value="Alkaline_phosphatase_core_sf"/>
</dbReference>
<evidence type="ECO:0000313" key="1">
    <source>
        <dbReference type="EMBL" id="TNM65345.1"/>
    </source>
</evidence>
<dbReference type="OrthoDB" id="9779418at2"/>
<accession>A0A5C4XPE5</accession>
<dbReference type="AlphaFoldDB" id="A0A5C4XPE5"/>
<dbReference type="RefSeq" id="WP_139672887.1">
    <property type="nucleotide sequence ID" value="NZ_VDMN01000001.1"/>
</dbReference>
<name>A0A5C4XPE5_9HYPH</name>
<sequence length="492" mass="53937">MSLPLSKNRVLLIVFDGLRPDLINQETMPNLCGFAKRATWFKSASSVFPSMTRVATASIATGCHPAKHGVMGNAFFLPAFASDQIFDTGIYAHIQKVETSVAGGLVTATTFGDQASNFCKSVSIVHTGSPGAAFCLNPRAAKNGQWTFSIHGRDATQTPHAVDEMVKRFGPLPLKEIPQYQQTDYARRVLVEYVLPLQKPDVAVIWFNEPDTSFHYKSLKSDDTTSILHHLDGNFGQIIDFLDSQAGTENYTVIVASDHGHVTITDEVDLYEALQSRGHKPFSSRRALFEDCVIAVTGWNVGEITTLDNDHNRISEIASWLQSQEFTGCLFSRNKDGVRGELPGTFSFDLLGISHQRQPDLMYTLKDTNDCDLFGARGTTQVVKGGQAPVGGGMHGGLNRSEMNSTLMVSGPLFKAGQTSHVACGIIDIAPTILDLIGVPLDENMDGRSLMEHGTSPLYQQRNYYVEARSYAQTLGRSESGRSFYIHDGCRI</sequence>
<dbReference type="Gene3D" id="3.40.720.10">
    <property type="entry name" value="Alkaline Phosphatase, subunit A"/>
    <property type="match status" value="2"/>
</dbReference>
<dbReference type="Pfam" id="PF01663">
    <property type="entry name" value="Phosphodiest"/>
    <property type="match status" value="1"/>
</dbReference>
<dbReference type="GO" id="GO:0016787">
    <property type="term" value="F:hydrolase activity"/>
    <property type="evidence" value="ECO:0007669"/>
    <property type="project" value="UniProtKB-ARBA"/>
</dbReference>
<organism evidence="1 2">
    <name type="scientific">Aliirhizobium smilacinae</name>
    <dbReference type="NCBI Taxonomy" id="1395944"/>
    <lineage>
        <taxon>Bacteria</taxon>
        <taxon>Pseudomonadati</taxon>
        <taxon>Pseudomonadota</taxon>
        <taxon>Alphaproteobacteria</taxon>
        <taxon>Hyphomicrobiales</taxon>
        <taxon>Rhizobiaceae</taxon>
        <taxon>Aliirhizobium</taxon>
    </lineage>
</organism>
<gene>
    <name evidence="1" type="ORF">FHP24_03455</name>
</gene>
<dbReference type="EMBL" id="VDMN01000001">
    <property type="protein sequence ID" value="TNM65345.1"/>
    <property type="molecule type" value="Genomic_DNA"/>
</dbReference>
<reference evidence="1 2" key="1">
    <citation type="submission" date="2019-06" db="EMBL/GenBank/DDBJ databases">
        <title>The draft genome of Rhizobium smilacinae PTYR-5.</title>
        <authorList>
            <person name="Liu L."/>
            <person name="Li L."/>
            <person name="Zhang X."/>
        </authorList>
    </citation>
    <scope>NUCLEOTIDE SEQUENCE [LARGE SCALE GENOMIC DNA]</scope>
    <source>
        <strain evidence="1 2">PTYR-5</strain>
    </source>
</reference>
<dbReference type="SUPFAM" id="SSF53649">
    <property type="entry name" value="Alkaline phosphatase-like"/>
    <property type="match status" value="1"/>
</dbReference>
<comment type="caution">
    <text evidence="1">The sequence shown here is derived from an EMBL/GenBank/DDBJ whole genome shotgun (WGS) entry which is preliminary data.</text>
</comment>